<dbReference type="GO" id="GO:0005524">
    <property type="term" value="F:ATP binding"/>
    <property type="evidence" value="ECO:0007669"/>
    <property type="project" value="UniProtKB-UniRule"/>
</dbReference>
<keyword evidence="7 9" id="KW-0067">ATP-binding</keyword>
<dbReference type="Gene3D" id="3.40.50.300">
    <property type="entry name" value="P-loop containing nucleotide triphosphate hydrolases"/>
    <property type="match status" value="1"/>
</dbReference>
<evidence type="ECO:0000256" key="1">
    <source>
        <dbReference type="ARBA" id="ARBA00005790"/>
    </source>
</evidence>
<dbReference type="InterPro" id="IPR020590">
    <property type="entry name" value="Guanylate_kinase_CS"/>
</dbReference>
<keyword evidence="6 9" id="KW-0418">Kinase</keyword>
<dbReference type="AlphaFoldDB" id="A0A1Z4LUF9"/>
<dbReference type="GO" id="GO:0005829">
    <property type="term" value="C:cytosol"/>
    <property type="evidence" value="ECO:0007669"/>
    <property type="project" value="TreeGrafter"/>
</dbReference>
<dbReference type="InterPro" id="IPR008145">
    <property type="entry name" value="GK/Ca_channel_bsu"/>
</dbReference>
<dbReference type="InterPro" id="IPR017665">
    <property type="entry name" value="Guanylate_kinase"/>
</dbReference>
<organism evidence="11 12">
    <name type="scientific">Calothrix parasitica NIES-267</name>
    <dbReference type="NCBI Taxonomy" id="1973488"/>
    <lineage>
        <taxon>Bacteria</taxon>
        <taxon>Bacillati</taxon>
        <taxon>Cyanobacteriota</taxon>
        <taxon>Cyanophyceae</taxon>
        <taxon>Nostocales</taxon>
        <taxon>Calotrichaceae</taxon>
        <taxon>Calothrix</taxon>
    </lineage>
</organism>
<feature type="domain" description="Guanylate kinase-like" evidence="10">
    <location>
        <begin position="27"/>
        <end position="205"/>
    </location>
</feature>
<dbReference type="GO" id="GO:0004385">
    <property type="term" value="F:GMP kinase activity"/>
    <property type="evidence" value="ECO:0007669"/>
    <property type="project" value="UniProtKB-UniRule"/>
</dbReference>
<feature type="binding site" evidence="9">
    <location>
        <begin position="34"/>
        <end position="41"/>
    </location>
    <ligand>
        <name>ATP</name>
        <dbReference type="ChEBI" id="CHEBI:30616"/>
    </ligand>
</feature>
<comment type="subcellular location">
    <subcellularLocation>
        <location evidence="9">Cytoplasm</location>
    </subcellularLocation>
</comment>
<dbReference type="PANTHER" id="PTHR23117:SF13">
    <property type="entry name" value="GUANYLATE KINASE"/>
    <property type="match status" value="1"/>
</dbReference>
<dbReference type="HAMAP" id="MF_00328">
    <property type="entry name" value="Guanylate_kinase"/>
    <property type="match status" value="1"/>
</dbReference>
<evidence type="ECO:0000313" key="12">
    <source>
        <dbReference type="Proteomes" id="UP000218418"/>
    </source>
</evidence>
<gene>
    <name evidence="9 11" type="primary">gmk</name>
    <name evidence="11" type="ORF">NIES267_43570</name>
</gene>
<protein>
    <recommendedName>
        <fullName evidence="3 9">Guanylate kinase</fullName>
        <ecNumber evidence="2 9">2.7.4.8</ecNumber>
    </recommendedName>
    <alternativeName>
        <fullName evidence="8 9">GMP kinase</fullName>
    </alternativeName>
</protein>
<dbReference type="InterPro" id="IPR008144">
    <property type="entry name" value="Guanylate_kin-like_dom"/>
</dbReference>
<evidence type="ECO:0000256" key="6">
    <source>
        <dbReference type="ARBA" id="ARBA00022777"/>
    </source>
</evidence>
<dbReference type="InterPro" id="IPR027417">
    <property type="entry name" value="P-loop_NTPase"/>
</dbReference>
<comment type="catalytic activity">
    <reaction evidence="9">
        <text>GMP + ATP = GDP + ADP</text>
        <dbReference type="Rhea" id="RHEA:20780"/>
        <dbReference type="ChEBI" id="CHEBI:30616"/>
        <dbReference type="ChEBI" id="CHEBI:58115"/>
        <dbReference type="ChEBI" id="CHEBI:58189"/>
        <dbReference type="ChEBI" id="CHEBI:456216"/>
        <dbReference type="EC" id="2.7.4.8"/>
    </reaction>
</comment>
<dbReference type="NCBIfam" id="TIGR03263">
    <property type="entry name" value="guanyl_kin"/>
    <property type="match status" value="1"/>
</dbReference>
<keyword evidence="5 9" id="KW-0547">Nucleotide-binding</keyword>
<dbReference type="PROSITE" id="PS00856">
    <property type="entry name" value="GUANYLATE_KINASE_1"/>
    <property type="match status" value="1"/>
</dbReference>
<dbReference type="Proteomes" id="UP000218418">
    <property type="component" value="Chromosome"/>
</dbReference>
<evidence type="ECO:0000256" key="9">
    <source>
        <dbReference type="HAMAP-Rule" id="MF_00328"/>
    </source>
</evidence>
<evidence type="ECO:0000256" key="4">
    <source>
        <dbReference type="ARBA" id="ARBA00022679"/>
    </source>
</evidence>
<dbReference type="EMBL" id="AP018227">
    <property type="protein sequence ID" value="BAY84859.1"/>
    <property type="molecule type" value="Genomic_DNA"/>
</dbReference>
<reference evidence="11 12" key="1">
    <citation type="submission" date="2017-06" db="EMBL/GenBank/DDBJ databases">
        <title>Genome sequencing of cyanobaciteial culture collection at National Institute for Environmental Studies (NIES).</title>
        <authorList>
            <person name="Hirose Y."/>
            <person name="Shimura Y."/>
            <person name="Fujisawa T."/>
            <person name="Nakamura Y."/>
            <person name="Kawachi M."/>
        </authorList>
    </citation>
    <scope>NUCLEOTIDE SEQUENCE [LARGE SCALE GENOMIC DNA]</scope>
    <source>
        <strain evidence="11 12">NIES-267</strain>
    </source>
</reference>
<keyword evidence="9" id="KW-0963">Cytoplasm</keyword>
<keyword evidence="12" id="KW-1185">Reference proteome</keyword>
<dbReference type="FunFam" id="3.30.63.10:FF:000002">
    <property type="entry name" value="Guanylate kinase 1"/>
    <property type="match status" value="1"/>
</dbReference>
<dbReference type="SMART" id="SM00072">
    <property type="entry name" value="GuKc"/>
    <property type="match status" value="1"/>
</dbReference>
<dbReference type="EC" id="2.7.4.8" evidence="2 9"/>
<evidence type="ECO:0000256" key="2">
    <source>
        <dbReference type="ARBA" id="ARBA00012961"/>
    </source>
</evidence>
<comment type="function">
    <text evidence="9">Essential for recycling GMP and indirectly, cGMP.</text>
</comment>
<evidence type="ECO:0000256" key="3">
    <source>
        <dbReference type="ARBA" id="ARBA00016296"/>
    </source>
</evidence>
<keyword evidence="4 9" id="KW-0808">Transferase</keyword>
<evidence type="ECO:0000259" key="10">
    <source>
        <dbReference type="PROSITE" id="PS50052"/>
    </source>
</evidence>
<dbReference type="Gene3D" id="3.30.63.10">
    <property type="entry name" value="Guanylate Kinase phosphate binding domain"/>
    <property type="match status" value="1"/>
</dbReference>
<name>A0A1Z4LUF9_9CYAN</name>
<comment type="similarity">
    <text evidence="1 9">Belongs to the guanylate kinase family.</text>
</comment>
<dbReference type="CDD" id="cd00071">
    <property type="entry name" value="GMPK"/>
    <property type="match status" value="1"/>
</dbReference>
<accession>A0A1Z4LUF9</accession>
<dbReference type="PANTHER" id="PTHR23117">
    <property type="entry name" value="GUANYLATE KINASE-RELATED"/>
    <property type="match status" value="1"/>
</dbReference>
<proteinExistence type="inferred from homology"/>
<evidence type="ECO:0000256" key="8">
    <source>
        <dbReference type="ARBA" id="ARBA00030128"/>
    </source>
</evidence>
<evidence type="ECO:0000313" key="11">
    <source>
        <dbReference type="EMBL" id="BAY84859.1"/>
    </source>
</evidence>
<evidence type="ECO:0000256" key="7">
    <source>
        <dbReference type="ARBA" id="ARBA00022840"/>
    </source>
</evidence>
<dbReference type="PROSITE" id="PS50052">
    <property type="entry name" value="GUANYLATE_KINASE_2"/>
    <property type="match status" value="1"/>
</dbReference>
<dbReference type="Pfam" id="PF00625">
    <property type="entry name" value="Guanylate_kin"/>
    <property type="match status" value="1"/>
</dbReference>
<sequence length="211" mass="23765">MDSQGKRMMQVLSTKSGATTTKLLSPGKLIVLTGPSGVGKGTLMRLLLSRHPELNYSISATTRPPRPGEVDGKDYYFISRDKFQRLIEKGEFLEWAEFAGNLYGTSRKPVIDLMKSGKSVLLEIELEGARQIRATFPELLSIFILPPTFNELEKRIRGRKKDSEDAISRRLKRAKEEIDSASEFDLQIVNDDLETAIHDIEVAMFSGKELF</sequence>
<evidence type="ECO:0000256" key="5">
    <source>
        <dbReference type="ARBA" id="ARBA00022741"/>
    </source>
</evidence>
<dbReference type="SUPFAM" id="SSF52540">
    <property type="entry name" value="P-loop containing nucleoside triphosphate hydrolases"/>
    <property type="match status" value="1"/>
</dbReference>